<dbReference type="RefSeq" id="WP_311615944.1">
    <property type="nucleotide sequence ID" value="NZ_JAVREV010000002.1"/>
</dbReference>
<dbReference type="PROSITE" id="PS50977">
    <property type="entry name" value="HTH_TETR_2"/>
    <property type="match status" value="1"/>
</dbReference>
<evidence type="ECO:0000313" key="6">
    <source>
        <dbReference type="EMBL" id="MDT0441823.1"/>
    </source>
</evidence>
<dbReference type="InterPro" id="IPR009057">
    <property type="entry name" value="Homeodomain-like_sf"/>
</dbReference>
<dbReference type="Gene3D" id="1.10.357.10">
    <property type="entry name" value="Tetracycline Repressor, domain 2"/>
    <property type="match status" value="1"/>
</dbReference>
<dbReference type="InterPro" id="IPR001647">
    <property type="entry name" value="HTH_TetR"/>
</dbReference>
<keyword evidence="1" id="KW-0805">Transcription regulation</keyword>
<feature type="domain" description="HTH tetR-type" evidence="5">
    <location>
        <begin position="4"/>
        <end position="64"/>
    </location>
</feature>
<dbReference type="EMBL" id="JAVREV010000002">
    <property type="protein sequence ID" value="MDT0441823.1"/>
    <property type="molecule type" value="Genomic_DNA"/>
</dbReference>
<accession>A0ABU2RYL7</accession>
<gene>
    <name evidence="6" type="ORF">RM779_04315</name>
</gene>
<keyword evidence="7" id="KW-1185">Reference proteome</keyword>
<organism evidence="6 7">
    <name type="scientific">Streptomyces johnsoniae</name>
    <dbReference type="NCBI Taxonomy" id="3075532"/>
    <lineage>
        <taxon>Bacteria</taxon>
        <taxon>Bacillati</taxon>
        <taxon>Actinomycetota</taxon>
        <taxon>Actinomycetes</taxon>
        <taxon>Kitasatosporales</taxon>
        <taxon>Streptomycetaceae</taxon>
        <taxon>Streptomyces</taxon>
    </lineage>
</organism>
<protein>
    <submittedName>
        <fullName evidence="6">TetR/AcrR family transcriptional regulator</fullName>
    </submittedName>
</protein>
<evidence type="ECO:0000256" key="3">
    <source>
        <dbReference type="ARBA" id="ARBA00023163"/>
    </source>
</evidence>
<keyword evidence="2 4" id="KW-0238">DNA-binding</keyword>
<evidence type="ECO:0000313" key="7">
    <source>
        <dbReference type="Proteomes" id="UP001183615"/>
    </source>
</evidence>
<dbReference type="Pfam" id="PF16925">
    <property type="entry name" value="TetR_C_13"/>
    <property type="match status" value="1"/>
</dbReference>
<sequence>MDAETARERLLDAAATLFNERGVQAVGMDAIRGASGVSLKRAYQLFPSKTDLVEAVLRRRDLEVRSDIAALTATRESPAERVLALFDHLHHWFGQPDFRGCVFINSFGEMGGTSAGVADIARAHKEAVRDRLGELVTEAGGSSVLAAQIAMLADGAMVSAAMTGSAEPARQAKEAARVLLHSGALGG</sequence>
<evidence type="ECO:0000256" key="2">
    <source>
        <dbReference type="ARBA" id="ARBA00023125"/>
    </source>
</evidence>
<name>A0ABU2RYL7_9ACTN</name>
<reference evidence="7" key="1">
    <citation type="submission" date="2023-07" db="EMBL/GenBank/DDBJ databases">
        <title>30 novel species of actinomycetes from the DSMZ collection.</title>
        <authorList>
            <person name="Nouioui I."/>
        </authorList>
    </citation>
    <scope>NUCLEOTIDE SEQUENCE [LARGE SCALE GENOMIC DNA]</scope>
    <source>
        <strain evidence="7">DSM 41886</strain>
    </source>
</reference>
<keyword evidence="3" id="KW-0804">Transcription</keyword>
<dbReference type="SUPFAM" id="SSF48498">
    <property type="entry name" value="Tetracyclin repressor-like, C-terminal domain"/>
    <property type="match status" value="1"/>
</dbReference>
<dbReference type="Pfam" id="PF00440">
    <property type="entry name" value="TetR_N"/>
    <property type="match status" value="1"/>
</dbReference>
<proteinExistence type="predicted"/>
<dbReference type="InterPro" id="IPR011075">
    <property type="entry name" value="TetR_C"/>
</dbReference>
<evidence type="ECO:0000259" key="5">
    <source>
        <dbReference type="PROSITE" id="PS50977"/>
    </source>
</evidence>
<comment type="caution">
    <text evidence="6">The sequence shown here is derived from an EMBL/GenBank/DDBJ whole genome shotgun (WGS) entry which is preliminary data.</text>
</comment>
<dbReference type="InterPro" id="IPR036271">
    <property type="entry name" value="Tet_transcr_reg_TetR-rel_C_sf"/>
</dbReference>
<dbReference type="SUPFAM" id="SSF46689">
    <property type="entry name" value="Homeodomain-like"/>
    <property type="match status" value="1"/>
</dbReference>
<dbReference type="Proteomes" id="UP001183615">
    <property type="component" value="Unassembled WGS sequence"/>
</dbReference>
<dbReference type="PRINTS" id="PR00455">
    <property type="entry name" value="HTHTETR"/>
</dbReference>
<evidence type="ECO:0000256" key="1">
    <source>
        <dbReference type="ARBA" id="ARBA00023015"/>
    </source>
</evidence>
<evidence type="ECO:0000256" key="4">
    <source>
        <dbReference type="PROSITE-ProRule" id="PRU00335"/>
    </source>
</evidence>
<feature type="DNA-binding region" description="H-T-H motif" evidence="4">
    <location>
        <begin position="27"/>
        <end position="46"/>
    </location>
</feature>
<dbReference type="PANTHER" id="PTHR47506:SF3">
    <property type="entry name" value="HTH-TYPE TRANSCRIPTIONAL REGULATOR LMRA"/>
    <property type="match status" value="1"/>
</dbReference>
<dbReference type="PANTHER" id="PTHR47506">
    <property type="entry name" value="TRANSCRIPTIONAL REGULATORY PROTEIN"/>
    <property type="match status" value="1"/>
</dbReference>